<sequence length="138" mass="14771">MPVSLWMWLWLLRSPAWALPGPALAPPFPQERSLLRSLGLSARPSPRSPAPVPPVLWSIFHRRSARPRPQAAPEPCRVEELSVPGDIVRVLADQGTAPLLPSCPVPRGRSRIPGEIPAGWSPVDAAGDGFGARDGGEG</sequence>
<dbReference type="AlphaFoldDB" id="A0A852JYB7"/>
<feature type="chain" id="PRO_5032354052" evidence="2">
    <location>
        <begin position="19"/>
        <end position="138"/>
    </location>
</feature>
<keyword evidence="2" id="KW-0732">Signal</keyword>
<protein>
    <submittedName>
        <fullName evidence="3">DVR1 protein</fullName>
    </submittedName>
</protein>
<dbReference type="OrthoDB" id="9218329at2759"/>
<evidence type="ECO:0000313" key="3">
    <source>
        <dbReference type="EMBL" id="NXX69864.1"/>
    </source>
</evidence>
<evidence type="ECO:0000313" key="4">
    <source>
        <dbReference type="Proteomes" id="UP000618746"/>
    </source>
</evidence>
<organism evidence="3 4">
    <name type="scientific">Spizella passerina</name>
    <name type="common">Chipping sparrow</name>
    <dbReference type="NCBI Taxonomy" id="40210"/>
    <lineage>
        <taxon>Eukaryota</taxon>
        <taxon>Metazoa</taxon>
        <taxon>Chordata</taxon>
        <taxon>Craniata</taxon>
        <taxon>Vertebrata</taxon>
        <taxon>Euteleostomi</taxon>
        <taxon>Archelosauria</taxon>
        <taxon>Archosauria</taxon>
        <taxon>Dinosauria</taxon>
        <taxon>Saurischia</taxon>
        <taxon>Theropoda</taxon>
        <taxon>Coelurosauria</taxon>
        <taxon>Aves</taxon>
        <taxon>Neognathae</taxon>
        <taxon>Neoaves</taxon>
        <taxon>Telluraves</taxon>
        <taxon>Australaves</taxon>
        <taxon>Passeriformes</taxon>
        <taxon>Passerellidae</taxon>
        <taxon>Spizella</taxon>
    </lineage>
</organism>
<gene>
    <name evidence="3" type="primary">Dvr1</name>
    <name evidence="3" type="ORF">SPIPAS_R09997</name>
</gene>
<keyword evidence="4" id="KW-1185">Reference proteome</keyword>
<feature type="region of interest" description="Disordered" evidence="1">
    <location>
        <begin position="99"/>
        <end position="138"/>
    </location>
</feature>
<accession>A0A852JYB7</accession>
<feature type="compositionally biased region" description="Gly residues" evidence="1">
    <location>
        <begin position="128"/>
        <end position="138"/>
    </location>
</feature>
<dbReference type="Proteomes" id="UP000618746">
    <property type="component" value="Unassembled WGS sequence"/>
</dbReference>
<dbReference type="EMBL" id="WBNQ01065959">
    <property type="protein sequence ID" value="NXX69864.1"/>
    <property type="molecule type" value="Genomic_DNA"/>
</dbReference>
<reference evidence="3" key="1">
    <citation type="submission" date="2020-02" db="EMBL/GenBank/DDBJ databases">
        <title>Bird 10,000 Genomes (B10K) Project - Family phase.</title>
        <authorList>
            <person name="Zhang G."/>
        </authorList>
    </citation>
    <scope>NUCLEOTIDE SEQUENCE</scope>
    <source>
        <strain evidence="3">B10K-DU-023-52</strain>
        <tissue evidence="3">Mixed tissue sample</tissue>
    </source>
</reference>
<proteinExistence type="predicted"/>
<feature type="non-terminal residue" evidence="3">
    <location>
        <position position="1"/>
    </location>
</feature>
<evidence type="ECO:0000256" key="2">
    <source>
        <dbReference type="SAM" id="SignalP"/>
    </source>
</evidence>
<comment type="caution">
    <text evidence="3">The sequence shown here is derived from an EMBL/GenBank/DDBJ whole genome shotgun (WGS) entry which is preliminary data.</text>
</comment>
<name>A0A852JYB7_SPIPA</name>
<feature type="signal peptide" evidence="2">
    <location>
        <begin position="1"/>
        <end position="18"/>
    </location>
</feature>
<evidence type="ECO:0000256" key="1">
    <source>
        <dbReference type="SAM" id="MobiDB-lite"/>
    </source>
</evidence>
<feature type="non-terminal residue" evidence="3">
    <location>
        <position position="138"/>
    </location>
</feature>